<dbReference type="Proteomes" id="UP000887540">
    <property type="component" value="Unplaced"/>
</dbReference>
<name>A0A914D459_9BILA</name>
<organism evidence="2 3">
    <name type="scientific">Acrobeloides nanus</name>
    <dbReference type="NCBI Taxonomy" id="290746"/>
    <lineage>
        <taxon>Eukaryota</taxon>
        <taxon>Metazoa</taxon>
        <taxon>Ecdysozoa</taxon>
        <taxon>Nematoda</taxon>
        <taxon>Chromadorea</taxon>
        <taxon>Rhabditida</taxon>
        <taxon>Tylenchina</taxon>
        <taxon>Cephalobomorpha</taxon>
        <taxon>Cephaloboidea</taxon>
        <taxon>Cephalobidae</taxon>
        <taxon>Acrobeloides</taxon>
    </lineage>
</organism>
<proteinExistence type="predicted"/>
<feature type="domain" description="C-type lectin" evidence="1">
    <location>
        <begin position="19"/>
        <end position="79"/>
    </location>
</feature>
<protein>
    <submittedName>
        <fullName evidence="3">C-type lectin domain-containing protein</fullName>
    </submittedName>
</protein>
<accession>A0A914D459</accession>
<dbReference type="InterPro" id="IPR016187">
    <property type="entry name" value="CTDL_fold"/>
</dbReference>
<evidence type="ECO:0000313" key="2">
    <source>
        <dbReference type="Proteomes" id="UP000887540"/>
    </source>
</evidence>
<dbReference type="WBParaSite" id="ACRNAN_scaffold1860.g10413.t1">
    <property type="protein sequence ID" value="ACRNAN_scaffold1860.g10413.t1"/>
    <property type="gene ID" value="ACRNAN_scaffold1860.g10413"/>
</dbReference>
<reference evidence="3" key="1">
    <citation type="submission" date="2022-11" db="UniProtKB">
        <authorList>
            <consortium name="WormBaseParasite"/>
        </authorList>
    </citation>
    <scope>IDENTIFICATION</scope>
</reference>
<dbReference type="AlphaFoldDB" id="A0A914D459"/>
<sequence length="94" mass="10833">MIFQFIVLYDVTFGAKAAWIGLHAKEENAPYMWTDMTPLDFVYWEDDIFSPNPDGDPCVYRDFSVDVYGRGDWIAYNCSDPSITGYGYVCQLSF</sequence>
<evidence type="ECO:0000259" key="1">
    <source>
        <dbReference type="PROSITE" id="PS50041"/>
    </source>
</evidence>
<dbReference type="Pfam" id="PF00059">
    <property type="entry name" value="Lectin_C"/>
    <property type="match status" value="1"/>
</dbReference>
<dbReference type="InterPro" id="IPR001304">
    <property type="entry name" value="C-type_lectin-like"/>
</dbReference>
<evidence type="ECO:0000313" key="3">
    <source>
        <dbReference type="WBParaSite" id="ACRNAN_scaffold1860.g10413.t1"/>
    </source>
</evidence>
<keyword evidence="2" id="KW-1185">Reference proteome</keyword>
<dbReference type="SUPFAM" id="SSF56436">
    <property type="entry name" value="C-type lectin-like"/>
    <property type="match status" value="1"/>
</dbReference>
<dbReference type="CDD" id="cd00037">
    <property type="entry name" value="CLECT"/>
    <property type="match status" value="1"/>
</dbReference>
<dbReference type="PROSITE" id="PS50041">
    <property type="entry name" value="C_TYPE_LECTIN_2"/>
    <property type="match status" value="1"/>
</dbReference>
<dbReference type="InterPro" id="IPR016186">
    <property type="entry name" value="C-type_lectin-like/link_sf"/>
</dbReference>
<dbReference type="Gene3D" id="3.10.100.10">
    <property type="entry name" value="Mannose-Binding Protein A, subunit A"/>
    <property type="match status" value="1"/>
</dbReference>